<evidence type="ECO:0008006" key="3">
    <source>
        <dbReference type="Google" id="ProtNLM"/>
    </source>
</evidence>
<sequence length="330" mass="35742">MDERYDVKLQRCVPCPANQGSVGGLPLKCAPCTDVVKARIETSKCALGVSMRLELKLPDENQTCNPGYRVKDTKLGRFCEACKTGTFSARPNSRVCRPCPKGTIAEHFASGKCERCPTGTIPHRYHDKCFNPITGCPPGEYLNVDATGYTLCVRDGCSITEEDGLICPPCTGSYYDTYSFEGCDPCPGKQVRNLDYTCSCSGPFAQNLGIIDGSCSECPVGSYGKRTATRKENICVQCPAGTYREVRTAEELMALCPRCGSAKPCLKCPAGSITRRGGATVCEKCPEGTFTYGIGDTECLRFGAPTAPVKFNDALDVNVVRERESLAEWL</sequence>
<dbReference type="AlphaFoldDB" id="A0A2V3IT56"/>
<dbReference type="PANTHER" id="PTHR46967">
    <property type="entry name" value="INSULIN-LIKE GROWTH FACTOR BINDING PROTEIN,N-TERMINAL"/>
    <property type="match status" value="1"/>
</dbReference>
<dbReference type="STRING" id="448386.A0A2V3IT56"/>
<protein>
    <recommendedName>
        <fullName evidence="3">Signal peptide, CUB and EGF-like domain-containing protein 2</fullName>
    </recommendedName>
</protein>
<dbReference type="Proteomes" id="UP000247409">
    <property type="component" value="Unassembled WGS sequence"/>
</dbReference>
<gene>
    <name evidence="1" type="ORF">BWQ96_05337</name>
</gene>
<dbReference type="OrthoDB" id="439917at2759"/>
<dbReference type="PANTHER" id="PTHR46967:SF1">
    <property type="entry name" value="KERATIN-ASSOCIATED PROTEIN 16-1-LIKE"/>
    <property type="match status" value="1"/>
</dbReference>
<keyword evidence="2" id="KW-1185">Reference proteome</keyword>
<dbReference type="SMART" id="SM01411">
    <property type="entry name" value="Ephrin_rec_like"/>
    <property type="match status" value="3"/>
</dbReference>
<name>A0A2V3IT56_9FLOR</name>
<dbReference type="Gene3D" id="2.10.50.10">
    <property type="entry name" value="Tumor Necrosis Factor Receptor, subunit A, domain 2"/>
    <property type="match status" value="2"/>
</dbReference>
<comment type="caution">
    <text evidence="1">The sequence shown here is derived from an EMBL/GenBank/DDBJ whole genome shotgun (WGS) entry which is preliminary data.</text>
</comment>
<organism evidence="1 2">
    <name type="scientific">Gracilariopsis chorda</name>
    <dbReference type="NCBI Taxonomy" id="448386"/>
    <lineage>
        <taxon>Eukaryota</taxon>
        <taxon>Rhodophyta</taxon>
        <taxon>Florideophyceae</taxon>
        <taxon>Rhodymeniophycidae</taxon>
        <taxon>Gracilariales</taxon>
        <taxon>Gracilariaceae</taxon>
        <taxon>Gracilariopsis</taxon>
    </lineage>
</organism>
<dbReference type="EMBL" id="NBIV01000078">
    <property type="protein sequence ID" value="PXF44917.1"/>
    <property type="molecule type" value="Genomic_DNA"/>
</dbReference>
<proteinExistence type="predicted"/>
<dbReference type="InterPro" id="IPR009030">
    <property type="entry name" value="Growth_fac_rcpt_cys_sf"/>
</dbReference>
<evidence type="ECO:0000313" key="1">
    <source>
        <dbReference type="EMBL" id="PXF44917.1"/>
    </source>
</evidence>
<evidence type="ECO:0000313" key="2">
    <source>
        <dbReference type="Proteomes" id="UP000247409"/>
    </source>
</evidence>
<accession>A0A2V3IT56</accession>
<dbReference type="SUPFAM" id="SSF57184">
    <property type="entry name" value="Growth factor receptor domain"/>
    <property type="match status" value="2"/>
</dbReference>
<reference evidence="1 2" key="1">
    <citation type="journal article" date="2018" name="Mol. Biol. Evol.">
        <title>Analysis of the draft genome of the red seaweed Gracilariopsis chorda provides insights into genome size evolution in Rhodophyta.</title>
        <authorList>
            <person name="Lee J."/>
            <person name="Yang E.C."/>
            <person name="Graf L."/>
            <person name="Yang J.H."/>
            <person name="Qiu H."/>
            <person name="Zel Zion U."/>
            <person name="Chan C.X."/>
            <person name="Stephens T.G."/>
            <person name="Weber A.P.M."/>
            <person name="Boo G.H."/>
            <person name="Boo S.M."/>
            <person name="Kim K.M."/>
            <person name="Shin Y."/>
            <person name="Jung M."/>
            <person name="Lee S.J."/>
            <person name="Yim H.S."/>
            <person name="Lee J.H."/>
            <person name="Bhattacharya D."/>
            <person name="Yoon H.S."/>
        </authorList>
    </citation>
    <scope>NUCLEOTIDE SEQUENCE [LARGE SCALE GENOMIC DNA]</scope>
    <source>
        <strain evidence="1 2">SKKU-2015</strain>
        <tissue evidence="1">Whole body</tissue>
    </source>
</reference>